<feature type="chain" id="PRO_5016606838" evidence="2">
    <location>
        <begin position="27"/>
        <end position="99"/>
    </location>
</feature>
<sequence length="99" mass="10689">MKTSNLTIQSLFLGVVLASASVSAQADVLPTQPILSAVEQNLSQQAQTMLLSAKREMLASLQQELERSVAQLSDEMTQETLSQITELPVETSVLTQAND</sequence>
<organism evidence="3 4">
    <name type="scientific">Shewanella algae</name>
    <dbReference type="NCBI Taxonomy" id="38313"/>
    <lineage>
        <taxon>Bacteria</taxon>
        <taxon>Pseudomonadati</taxon>
        <taxon>Pseudomonadota</taxon>
        <taxon>Gammaproteobacteria</taxon>
        <taxon>Alteromonadales</taxon>
        <taxon>Shewanellaceae</taxon>
        <taxon>Shewanella</taxon>
    </lineage>
</organism>
<evidence type="ECO:0000256" key="2">
    <source>
        <dbReference type="SAM" id="SignalP"/>
    </source>
</evidence>
<feature type="coiled-coil region" evidence="1">
    <location>
        <begin position="51"/>
        <end position="78"/>
    </location>
</feature>
<evidence type="ECO:0000313" key="4">
    <source>
        <dbReference type="Proteomes" id="UP000254069"/>
    </source>
</evidence>
<feature type="signal peptide" evidence="2">
    <location>
        <begin position="1"/>
        <end position="26"/>
    </location>
</feature>
<dbReference type="AlphaFoldDB" id="A0A379Z7D9"/>
<keyword evidence="4" id="KW-1185">Reference proteome</keyword>
<keyword evidence="1" id="KW-0175">Coiled coil</keyword>
<evidence type="ECO:0000256" key="1">
    <source>
        <dbReference type="SAM" id="Coils"/>
    </source>
</evidence>
<protein>
    <submittedName>
        <fullName evidence="3">Uncharacterized protein</fullName>
    </submittedName>
</protein>
<dbReference type="EMBL" id="UGYO01000001">
    <property type="protein sequence ID" value="SUI55688.1"/>
    <property type="molecule type" value="Genomic_DNA"/>
</dbReference>
<keyword evidence="2" id="KW-0732">Signal</keyword>
<proteinExistence type="predicted"/>
<reference evidence="3 4" key="1">
    <citation type="submission" date="2018-06" db="EMBL/GenBank/DDBJ databases">
        <authorList>
            <consortium name="Pathogen Informatics"/>
            <person name="Doyle S."/>
        </authorList>
    </citation>
    <scope>NUCLEOTIDE SEQUENCE [LARGE SCALE GENOMIC DNA]</scope>
    <source>
        <strain evidence="3 4">NCTC10738</strain>
    </source>
</reference>
<accession>A0A379Z7D9</accession>
<evidence type="ECO:0000313" key="3">
    <source>
        <dbReference type="EMBL" id="SUI55688.1"/>
    </source>
</evidence>
<name>A0A379Z7D9_9GAMM</name>
<dbReference type="RefSeq" id="WP_115389302.1">
    <property type="nucleotide sequence ID" value="NZ_JADZHC010000014.1"/>
</dbReference>
<gene>
    <name evidence="3" type="ORF">NCTC10738_01031</name>
</gene>
<dbReference type="Proteomes" id="UP000254069">
    <property type="component" value="Unassembled WGS sequence"/>
</dbReference>